<sequence length="66" mass="7846">MVSLLLMNAYHGNRQNNYYQLWQHSFNFNYCTYIAFKGGKMKLLSLRHSISVIREADILSLQFMII</sequence>
<keyword evidence="1" id="KW-0614">Plasmid</keyword>
<gene>
    <name evidence="1" type="ORF">APECO1_O1CoBM135</name>
</gene>
<evidence type="ECO:0008006" key="3">
    <source>
        <dbReference type="Google" id="ProtNLM"/>
    </source>
</evidence>
<accession>A0A0H2XJW9</accession>
<evidence type="ECO:0000313" key="1">
    <source>
        <dbReference type="EMBL" id="ABD51706.1"/>
    </source>
</evidence>
<proteinExistence type="predicted"/>
<dbReference type="Proteomes" id="UP000008216">
    <property type="component" value="Plasmid pAPEC-O1-ColBM"/>
</dbReference>
<protein>
    <recommendedName>
        <fullName evidence="3">Phospho-2-dehydro-3-deoxyheptonate aldolase</fullName>
    </recommendedName>
</protein>
<dbReference type="EMBL" id="DQ381420">
    <property type="protein sequence ID" value="ABD51706.1"/>
    <property type="molecule type" value="Genomic_DNA"/>
</dbReference>
<keyword evidence="2" id="KW-1185">Reference proteome</keyword>
<dbReference type="HOGENOM" id="CLU_2824245_0_0_6"/>
<dbReference type="AlphaFoldDB" id="A0A0H2XJW9"/>
<evidence type="ECO:0000313" key="2">
    <source>
        <dbReference type="Proteomes" id="UP000008216"/>
    </source>
</evidence>
<reference evidence="1 2" key="1">
    <citation type="journal article" date="2006" name="J. Bacteriol.">
        <title>Complete DNA sequence of a ColBM plasmid from avian pathogenic Escherichia coli suggests that it evolved from closely related ColV virulence plasmids.</title>
        <authorList>
            <person name="Johnson T.J."/>
            <person name="Johnson S.J."/>
            <person name="Nolan L.K."/>
        </authorList>
    </citation>
    <scope>NUCLEOTIDE SEQUENCE [LARGE SCALE GENOMIC DNA]</scope>
    <source>
        <strain evidence="1">APEC O1</strain>
        <plasmid evidence="2">pAPEC-O1-ColBM</plasmid>
    </source>
</reference>
<organism evidence="1 2">
    <name type="scientific">Escherichia coli O1:K1 / APEC</name>
    <dbReference type="NCBI Taxonomy" id="405955"/>
    <lineage>
        <taxon>Bacteria</taxon>
        <taxon>Pseudomonadati</taxon>
        <taxon>Pseudomonadota</taxon>
        <taxon>Gammaproteobacteria</taxon>
        <taxon>Enterobacterales</taxon>
        <taxon>Enterobacteriaceae</taxon>
        <taxon>Escherichia</taxon>
    </lineage>
</organism>
<name>A0A0H2XJW9_ECOK1</name>
<dbReference type="KEGG" id="ecv:APECO1_O1CoBM135"/>
<geneLocation type="plasmid" evidence="1 2">
    <name>pAPEC-O1-ColBM</name>
</geneLocation>